<dbReference type="EMBL" id="DVMR01000029">
    <property type="protein sequence ID" value="HIU43180.1"/>
    <property type="molecule type" value="Genomic_DNA"/>
</dbReference>
<dbReference type="GO" id="GO:0005737">
    <property type="term" value="C:cytoplasm"/>
    <property type="evidence" value="ECO:0007669"/>
    <property type="project" value="UniProtKB-SubCell"/>
</dbReference>
<comment type="subunit">
    <text evidence="6">Homodimer.</text>
</comment>
<dbReference type="GO" id="GO:0006364">
    <property type="term" value="P:rRNA processing"/>
    <property type="evidence" value="ECO:0007669"/>
    <property type="project" value="UniProtKB-UniRule"/>
</dbReference>
<dbReference type="Proteomes" id="UP000824073">
    <property type="component" value="Unassembled WGS sequence"/>
</dbReference>
<keyword evidence="6" id="KW-0694">RNA-binding</keyword>
<comment type="caution">
    <text evidence="8">The sequence shown here is derived from an EMBL/GenBank/DDBJ whole genome shotgun (WGS) entry which is preliminary data.</text>
</comment>
<accession>A0A9D1LKQ7</accession>
<keyword evidence="4 6" id="KW-0255">Endonuclease</keyword>
<dbReference type="Gene3D" id="1.10.1520.10">
    <property type="entry name" value="Ribonuclease III domain"/>
    <property type="match status" value="1"/>
</dbReference>
<keyword evidence="1 6" id="KW-0690">Ribosome biogenesis</keyword>
<feature type="active site" evidence="6">
    <location>
        <position position="23"/>
    </location>
</feature>
<dbReference type="InterPro" id="IPR036389">
    <property type="entry name" value="RNase_III_sf"/>
</dbReference>
<reference evidence="8" key="2">
    <citation type="journal article" date="2021" name="PeerJ">
        <title>Extensive microbial diversity within the chicken gut microbiome revealed by metagenomics and culture.</title>
        <authorList>
            <person name="Gilroy R."/>
            <person name="Ravi A."/>
            <person name="Getino M."/>
            <person name="Pursley I."/>
            <person name="Horton D.L."/>
            <person name="Alikhan N.F."/>
            <person name="Baker D."/>
            <person name="Gharbi K."/>
            <person name="Hall N."/>
            <person name="Watson M."/>
            <person name="Adriaenssens E.M."/>
            <person name="Foster-Nyarko E."/>
            <person name="Jarju S."/>
            <person name="Secka A."/>
            <person name="Antonio M."/>
            <person name="Oren A."/>
            <person name="Chaudhuri R.R."/>
            <person name="La Ragione R."/>
            <person name="Hildebrand F."/>
            <person name="Pallen M.J."/>
        </authorList>
    </citation>
    <scope>NUCLEOTIDE SEQUENCE</scope>
    <source>
        <strain evidence="8">CHK191-8634</strain>
    </source>
</reference>
<dbReference type="InterPro" id="IPR000999">
    <property type="entry name" value="RNase_III_dom"/>
</dbReference>
<evidence type="ECO:0000256" key="1">
    <source>
        <dbReference type="ARBA" id="ARBA00022517"/>
    </source>
</evidence>
<organism evidence="8 9">
    <name type="scientific">Candidatus Ventrousia excrementavium</name>
    <dbReference type="NCBI Taxonomy" id="2840961"/>
    <lineage>
        <taxon>Bacteria</taxon>
        <taxon>Bacillati</taxon>
        <taxon>Bacillota</taxon>
        <taxon>Clostridia</taxon>
        <taxon>Eubacteriales</taxon>
        <taxon>Clostridiaceae</taxon>
        <taxon>Clostridiaceae incertae sedis</taxon>
        <taxon>Candidatus Ventrousia</taxon>
    </lineage>
</organism>
<evidence type="ECO:0000256" key="6">
    <source>
        <dbReference type="HAMAP-Rule" id="MF_01468"/>
    </source>
</evidence>
<dbReference type="AlphaFoldDB" id="A0A9D1LKQ7"/>
<dbReference type="PIRSF" id="PIRSF005520">
    <property type="entry name" value="UCP005520"/>
    <property type="match status" value="1"/>
</dbReference>
<keyword evidence="2 6" id="KW-0698">rRNA processing</keyword>
<evidence type="ECO:0000256" key="5">
    <source>
        <dbReference type="ARBA" id="ARBA00022801"/>
    </source>
</evidence>
<reference evidence="8" key="1">
    <citation type="submission" date="2020-10" db="EMBL/GenBank/DDBJ databases">
        <authorList>
            <person name="Gilroy R."/>
        </authorList>
    </citation>
    <scope>NUCLEOTIDE SEQUENCE</scope>
    <source>
        <strain evidence="8">CHK191-8634</strain>
    </source>
</reference>
<keyword evidence="5 6" id="KW-0378">Hydrolase</keyword>
<keyword evidence="3 6" id="KW-0540">Nuclease</keyword>
<dbReference type="Pfam" id="PF00636">
    <property type="entry name" value="Ribonuclease_3"/>
    <property type="match status" value="1"/>
</dbReference>
<proteinExistence type="inferred from homology"/>
<dbReference type="GO" id="GO:0004525">
    <property type="term" value="F:ribonuclease III activity"/>
    <property type="evidence" value="ECO:0007669"/>
    <property type="project" value="InterPro"/>
</dbReference>
<comment type="function">
    <text evidence="6">Involved in correct processing of both the 5' and 3' ends of 23S rRNA precursor. Processes 30S rRNA precursor transcript even in absence of ribonuclease 3 (Rnc); Rnc processes 30S rRNA into smaller rRNA precursors.</text>
</comment>
<comment type="cofactor">
    <cofactor evidence="6">
        <name>Mg(2+)</name>
        <dbReference type="ChEBI" id="CHEBI:18420"/>
    </cofactor>
</comment>
<evidence type="ECO:0000256" key="4">
    <source>
        <dbReference type="ARBA" id="ARBA00022759"/>
    </source>
</evidence>
<dbReference type="PANTHER" id="PTHR34276:SF1">
    <property type="entry name" value="MINI-RIBONUCLEASE 3"/>
    <property type="match status" value="1"/>
</dbReference>
<dbReference type="SUPFAM" id="SSF69065">
    <property type="entry name" value="RNase III domain-like"/>
    <property type="match status" value="1"/>
</dbReference>
<keyword evidence="6" id="KW-0963">Cytoplasm</keyword>
<evidence type="ECO:0000313" key="9">
    <source>
        <dbReference type="Proteomes" id="UP000824073"/>
    </source>
</evidence>
<comment type="subcellular location">
    <subcellularLocation>
        <location evidence="6">Cytoplasm</location>
    </subcellularLocation>
</comment>
<dbReference type="GO" id="GO:0019843">
    <property type="term" value="F:rRNA binding"/>
    <property type="evidence" value="ECO:0007669"/>
    <property type="project" value="UniProtKB-UniRule"/>
</dbReference>
<evidence type="ECO:0000256" key="3">
    <source>
        <dbReference type="ARBA" id="ARBA00022722"/>
    </source>
</evidence>
<comment type="similarity">
    <text evidence="6">Belongs to the MrnC RNase family.</text>
</comment>
<dbReference type="InterPro" id="IPR008226">
    <property type="entry name" value="Mini3_fam"/>
</dbReference>
<protein>
    <recommendedName>
        <fullName evidence="6">Mini-ribonuclease 3</fullName>
        <shortName evidence="6">Mini-3</shortName>
        <shortName evidence="6">Mini-RNase 3</shortName>
        <ecNumber evidence="6">3.1.26.-</ecNumber>
    </recommendedName>
    <alternativeName>
        <fullName evidence="6">Mini-RNase III</fullName>
        <shortName evidence="6">Mini-III</shortName>
    </alternativeName>
</protein>
<evidence type="ECO:0000259" key="7">
    <source>
        <dbReference type="Pfam" id="PF00636"/>
    </source>
</evidence>
<keyword evidence="6" id="KW-0460">Magnesium</keyword>
<dbReference type="EC" id="3.1.26.-" evidence="6"/>
<sequence>MTENIDQERLSELSTLALAHVGDGVFELLARTHAAAAGCSRVEQMHRSTVALVSAPAQARAAEALIPVLTDEELAVYKRGRNAKPKTAPAHATLAEYARSTGLEALFGMLYLTGQSQRILELWQIVLQSGQGEMP</sequence>
<evidence type="ECO:0000313" key="8">
    <source>
        <dbReference type="EMBL" id="HIU43180.1"/>
    </source>
</evidence>
<dbReference type="PANTHER" id="PTHR34276">
    <property type="entry name" value="MINI-RIBONUCLEASE 3"/>
    <property type="match status" value="1"/>
</dbReference>
<keyword evidence="6" id="KW-0699">rRNA-binding</keyword>
<dbReference type="HAMAP" id="MF_01468">
    <property type="entry name" value="RNase_Mini_III"/>
    <property type="match status" value="1"/>
</dbReference>
<evidence type="ECO:0000256" key="2">
    <source>
        <dbReference type="ARBA" id="ARBA00022552"/>
    </source>
</evidence>
<feature type="domain" description="RNase III" evidence="7">
    <location>
        <begin position="17"/>
        <end position="114"/>
    </location>
</feature>
<name>A0A9D1LKQ7_9CLOT</name>
<gene>
    <name evidence="6" type="primary">mrnC</name>
    <name evidence="8" type="ORF">IAB67_02660</name>
</gene>